<protein>
    <submittedName>
        <fullName evidence="2">Uncharacterized protein</fullName>
    </submittedName>
</protein>
<comment type="caution">
    <text evidence="2">The sequence shown here is derived from an EMBL/GenBank/DDBJ whole genome shotgun (WGS) entry which is preliminary data.</text>
</comment>
<evidence type="ECO:0000313" key="3">
    <source>
        <dbReference type="Proteomes" id="UP001310890"/>
    </source>
</evidence>
<evidence type="ECO:0000313" key="2">
    <source>
        <dbReference type="EMBL" id="KAK5108744.1"/>
    </source>
</evidence>
<gene>
    <name evidence="2" type="ORF">LTR62_007891</name>
</gene>
<accession>A0AAN7TB71</accession>
<feature type="compositionally biased region" description="Basic and acidic residues" evidence="1">
    <location>
        <begin position="304"/>
        <end position="314"/>
    </location>
</feature>
<organism evidence="2 3">
    <name type="scientific">Meristemomyces frigidus</name>
    <dbReference type="NCBI Taxonomy" id="1508187"/>
    <lineage>
        <taxon>Eukaryota</taxon>
        <taxon>Fungi</taxon>
        <taxon>Dikarya</taxon>
        <taxon>Ascomycota</taxon>
        <taxon>Pezizomycotina</taxon>
        <taxon>Dothideomycetes</taxon>
        <taxon>Dothideomycetidae</taxon>
        <taxon>Mycosphaerellales</taxon>
        <taxon>Teratosphaeriaceae</taxon>
        <taxon>Meristemomyces</taxon>
    </lineage>
</organism>
<sequence>MGRAQQPYSTPLPASQWADVPLPYRPKHWTDDSDRCALLGANTEYDRHQPSSIGGARLSGARSTGPPRARRRPDRNLDLSCVRPLGPDRSAFDETLLYPQREGYAPRYDLPSTRRRTVSQPNSPRSFQQQFAEAEPPMLGSPRSPTYPPSGRGRMHSVISVNDAAFHDEEDFRLFVDATAGLGPETAFLQQSSASLGIQLPRRSVETGQQWPSTDDASSPSTVQALAHLAQMPRAGWQYHPSTRQRAQAATDLWPSLPMRPRSNVPVMPLGDEDEDDDDLLPPNDELPNYAESQAQAQAGQRVEAARRAQELQRRWQARS</sequence>
<feature type="region of interest" description="Disordered" evidence="1">
    <location>
        <begin position="1"/>
        <end position="25"/>
    </location>
</feature>
<feature type="compositionally biased region" description="Polar residues" evidence="1">
    <location>
        <begin position="118"/>
        <end position="131"/>
    </location>
</feature>
<dbReference type="AlphaFoldDB" id="A0AAN7TB71"/>
<feature type="region of interest" description="Disordered" evidence="1">
    <location>
        <begin position="40"/>
        <end position="79"/>
    </location>
</feature>
<dbReference type="EMBL" id="JAVRRL010000079">
    <property type="protein sequence ID" value="KAK5108744.1"/>
    <property type="molecule type" value="Genomic_DNA"/>
</dbReference>
<feature type="compositionally biased region" description="Low complexity" evidence="1">
    <location>
        <begin position="281"/>
        <end position="303"/>
    </location>
</feature>
<proteinExistence type="predicted"/>
<feature type="region of interest" description="Disordered" evidence="1">
    <location>
        <begin position="113"/>
        <end position="151"/>
    </location>
</feature>
<evidence type="ECO:0000256" key="1">
    <source>
        <dbReference type="SAM" id="MobiDB-lite"/>
    </source>
</evidence>
<reference evidence="2" key="1">
    <citation type="submission" date="2023-08" db="EMBL/GenBank/DDBJ databases">
        <title>Black Yeasts Isolated from many extreme environments.</title>
        <authorList>
            <person name="Coleine C."/>
            <person name="Stajich J.E."/>
            <person name="Selbmann L."/>
        </authorList>
    </citation>
    <scope>NUCLEOTIDE SEQUENCE</scope>
    <source>
        <strain evidence="2">CCFEE 5401</strain>
    </source>
</reference>
<feature type="compositionally biased region" description="Acidic residues" evidence="1">
    <location>
        <begin position="271"/>
        <end position="280"/>
    </location>
</feature>
<dbReference type="Proteomes" id="UP001310890">
    <property type="component" value="Unassembled WGS sequence"/>
</dbReference>
<feature type="region of interest" description="Disordered" evidence="1">
    <location>
        <begin position="240"/>
        <end position="320"/>
    </location>
</feature>
<name>A0AAN7TB71_9PEZI</name>
<feature type="compositionally biased region" description="Polar residues" evidence="1">
    <location>
        <begin position="1"/>
        <end position="13"/>
    </location>
</feature>